<dbReference type="PANTHER" id="PTHR15180">
    <property type="entry name" value="GENERAL TRANSCRIPTION FACTOR 3C POLYPEPTIDE 1"/>
    <property type="match status" value="1"/>
</dbReference>
<keyword evidence="2" id="KW-0597">Phosphoprotein</keyword>
<evidence type="ECO:0000259" key="6">
    <source>
        <dbReference type="Pfam" id="PF04182"/>
    </source>
</evidence>
<dbReference type="GO" id="GO:0005634">
    <property type="term" value="C:nucleus"/>
    <property type="evidence" value="ECO:0007669"/>
    <property type="project" value="UniProtKB-SubCell"/>
</dbReference>
<evidence type="ECO:0000256" key="2">
    <source>
        <dbReference type="ARBA" id="ARBA00022553"/>
    </source>
</evidence>
<evidence type="ECO:0000256" key="4">
    <source>
        <dbReference type="ARBA" id="ARBA00023163"/>
    </source>
</evidence>
<dbReference type="GO" id="GO:0042791">
    <property type="term" value="P:5S class rRNA transcription by RNA polymerase III"/>
    <property type="evidence" value="ECO:0007669"/>
    <property type="project" value="TreeGrafter"/>
</dbReference>
<dbReference type="OrthoDB" id="4206944at2759"/>
<evidence type="ECO:0000256" key="1">
    <source>
        <dbReference type="ARBA" id="ARBA00004123"/>
    </source>
</evidence>
<feature type="domain" description="B-block binding subunit of TFIIIC" evidence="6">
    <location>
        <begin position="145"/>
        <end position="209"/>
    </location>
</feature>
<dbReference type="Pfam" id="PF04182">
    <property type="entry name" value="B-block_TFIIIC"/>
    <property type="match status" value="1"/>
</dbReference>
<dbReference type="GO" id="GO:0006384">
    <property type="term" value="P:transcription initiation at RNA polymerase III promoter"/>
    <property type="evidence" value="ECO:0007669"/>
    <property type="project" value="InterPro"/>
</dbReference>
<evidence type="ECO:0000313" key="7">
    <source>
        <dbReference type="EMBL" id="KMU81479.1"/>
    </source>
</evidence>
<evidence type="ECO:0000256" key="5">
    <source>
        <dbReference type="ARBA" id="ARBA00023242"/>
    </source>
</evidence>
<dbReference type="SUPFAM" id="SSF46785">
    <property type="entry name" value="Winged helix' DNA-binding domain"/>
    <property type="match status" value="1"/>
</dbReference>
<dbReference type="PANTHER" id="PTHR15180:SF1">
    <property type="entry name" value="GENERAL TRANSCRIPTION FACTOR 3C POLYPEPTIDE 1"/>
    <property type="match status" value="1"/>
</dbReference>
<dbReference type="InterPro" id="IPR007309">
    <property type="entry name" value="TFIIIC_Bblock-bd"/>
</dbReference>
<dbReference type="InterPro" id="IPR044210">
    <property type="entry name" value="Tfc3-like"/>
</dbReference>
<dbReference type="Proteomes" id="UP000054559">
    <property type="component" value="Unassembled WGS sequence"/>
</dbReference>
<dbReference type="GO" id="GO:0003677">
    <property type="term" value="F:DNA binding"/>
    <property type="evidence" value="ECO:0007669"/>
    <property type="project" value="UniProtKB-KW"/>
</dbReference>
<organism evidence="7 8">
    <name type="scientific">Coccidioides immitis RMSCC 3703</name>
    <dbReference type="NCBI Taxonomy" id="454286"/>
    <lineage>
        <taxon>Eukaryota</taxon>
        <taxon>Fungi</taxon>
        <taxon>Dikarya</taxon>
        <taxon>Ascomycota</taxon>
        <taxon>Pezizomycotina</taxon>
        <taxon>Eurotiomycetes</taxon>
        <taxon>Eurotiomycetidae</taxon>
        <taxon>Onygenales</taxon>
        <taxon>Onygenaceae</taxon>
        <taxon>Coccidioides</taxon>
    </lineage>
</organism>
<reference evidence="8" key="1">
    <citation type="journal article" date="2010" name="Genome Res.">
        <title>Population genomic sequencing of Coccidioides fungi reveals recent hybridization and transposon control.</title>
        <authorList>
            <person name="Neafsey D.E."/>
            <person name="Barker B.M."/>
            <person name="Sharpton T.J."/>
            <person name="Stajich J.E."/>
            <person name="Park D.J."/>
            <person name="Whiston E."/>
            <person name="Hung C.-Y."/>
            <person name="McMahan C."/>
            <person name="White J."/>
            <person name="Sykes S."/>
            <person name="Heiman D."/>
            <person name="Young S."/>
            <person name="Zeng Q."/>
            <person name="Abouelleil A."/>
            <person name="Aftuck L."/>
            <person name="Bessette D."/>
            <person name="Brown A."/>
            <person name="FitzGerald M."/>
            <person name="Lui A."/>
            <person name="Macdonald J.P."/>
            <person name="Priest M."/>
            <person name="Orbach M.J."/>
            <person name="Galgiani J.N."/>
            <person name="Kirkland T.N."/>
            <person name="Cole G.T."/>
            <person name="Birren B.W."/>
            <person name="Henn M.R."/>
            <person name="Taylor J.W."/>
            <person name="Rounsley S.D."/>
        </authorList>
    </citation>
    <scope>NUCLEOTIDE SEQUENCE [LARGE SCALE GENOMIC DNA]</scope>
    <source>
        <strain evidence="8">RMSCC 3703</strain>
    </source>
</reference>
<dbReference type="GO" id="GO:0000127">
    <property type="term" value="C:transcription factor TFIIIC complex"/>
    <property type="evidence" value="ECO:0007669"/>
    <property type="project" value="InterPro"/>
</dbReference>
<keyword evidence="4" id="KW-0804">Transcription</keyword>
<gene>
    <name evidence="7" type="ORF">CISG_09050</name>
</gene>
<protein>
    <recommendedName>
        <fullName evidence="6">B-block binding subunit of TFIIIC domain-containing protein</fullName>
    </recommendedName>
</protein>
<dbReference type="InterPro" id="IPR036390">
    <property type="entry name" value="WH_DNA-bd_sf"/>
</dbReference>
<accession>A0A0J8R8W7</accession>
<keyword evidence="3" id="KW-0238">DNA-binding</keyword>
<evidence type="ECO:0000313" key="8">
    <source>
        <dbReference type="Proteomes" id="UP000054559"/>
    </source>
</evidence>
<dbReference type="EMBL" id="DS268201">
    <property type="protein sequence ID" value="KMU81479.1"/>
    <property type="molecule type" value="Genomic_DNA"/>
</dbReference>
<keyword evidence="5" id="KW-0539">Nucleus</keyword>
<proteinExistence type="predicted"/>
<evidence type="ECO:0000256" key="3">
    <source>
        <dbReference type="ARBA" id="ARBA00023125"/>
    </source>
</evidence>
<dbReference type="STRING" id="454286.A0A0J8R8W7"/>
<comment type="subcellular location">
    <subcellularLocation>
        <location evidence="1">Nucleus</location>
    </subcellularLocation>
</comment>
<name>A0A0J8R8W7_COCIT</name>
<dbReference type="AlphaFoldDB" id="A0A0J8R8W7"/>
<sequence length="222" mass="24520">MAKSFRSVIESVLEEISLCGDRAEVLGFVDAVYATQSLHNGTGRRTARSPKVDHRLKCCLWAWLTRHPEVSVGKNGEGNGFTLDQVLASNPSQTPLSGEIDPSLISENTAGPKEAAQDAFRVFVSQERMWLTITGHKPDNYRIFPLEFTLLSIIASHKSRGVVQGDLVRLSGQDKRSVPKRTDTLQQKGYIEKKAIQYKGARTSLCILRNASGDLPVDPARE</sequence>